<dbReference type="Gene3D" id="1.10.10.60">
    <property type="entry name" value="Homeodomain-like"/>
    <property type="match status" value="1"/>
</dbReference>
<keyword evidence="4 6" id="KW-0371">Homeobox</keyword>
<keyword evidence="2" id="KW-0217">Developmental protein</keyword>
<accession>A0A8B7ZJJ7</accession>
<evidence type="ECO:0000256" key="7">
    <source>
        <dbReference type="RuleBase" id="RU000682"/>
    </source>
</evidence>
<dbReference type="Pfam" id="PF03826">
    <property type="entry name" value="OAR"/>
    <property type="match status" value="1"/>
</dbReference>
<dbReference type="RefSeq" id="XP_022105055.1">
    <property type="nucleotide sequence ID" value="XM_022249363.1"/>
</dbReference>
<keyword evidence="3 6" id="KW-0238">DNA-binding</keyword>
<dbReference type="PROSITE" id="PS50071">
    <property type="entry name" value="HOMEOBOX_2"/>
    <property type="match status" value="1"/>
</dbReference>
<dbReference type="InterPro" id="IPR052631">
    <property type="entry name" value="Paired_homeobox_Bicoid"/>
</dbReference>
<keyword evidence="11" id="KW-1185">Reference proteome</keyword>
<feature type="DNA-binding region" description="Homeobox" evidence="6">
    <location>
        <begin position="138"/>
        <end position="197"/>
    </location>
</feature>
<evidence type="ECO:0000256" key="3">
    <source>
        <dbReference type="ARBA" id="ARBA00023125"/>
    </source>
</evidence>
<dbReference type="GO" id="GO:1990837">
    <property type="term" value="F:sequence-specific double-stranded DNA binding"/>
    <property type="evidence" value="ECO:0007669"/>
    <property type="project" value="TreeGrafter"/>
</dbReference>
<dbReference type="PROSITE" id="PS50803">
    <property type="entry name" value="OAR"/>
    <property type="match status" value="1"/>
</dbReference>
<dbReference type="PROSITE" id="PS00027">
    <property type="entry name" value="HOMEOBOX_1"/>
    <property type="match status" value="1"/>
</dbReference>
<evidence type="ECO:0000256" key="6">
    <source>
        <dbReference type="PROSITE-ProRule" id="PRU00108"/>
    </source>
</evidence>
<dbReference type="FunFam" id="1.10.10.60:FF:000057">
    <property type="entry name" value="Short stature homeobox 2"/>
    <property type="match status" value="1"/>
</dbReference>
<reference evidence="12" key="1">
    <citation type="submission" date="2025-08" db="UniProtKB">
        <authorList>
            <consortium name="RefSeq"/>
        </authorList>
    </citation>
    <scope>IDENTIFICATION</scope>
</reference>
<dbReference type="InterPro" id="IPR017970">
    <property type="entry name" value="Homeobox_CS"/>
</dbReference>
<dbReference type="InterPro" id="IPR003654">
    <property type="entry name" value="OAR_dom"/>
</dbReference>
<comment type="subcellular location">
    <subcellularLocation>
        <location evidence="1 6 7">Nucleus</location>
    </subcellularLocation>
</comment>
<dbReference type="SMART" id="SM00389">
    <property type="entry name" value="HOX"/>
    <property type="match status" value="1"/>
</dbReference>
<dbReference type="OMA" id="HAPSLMM"/>
<evidence type="ECO:0000256" key="2">
    <source>
        <dbReference type="ARBA" id="ARBA00022473"/>
    </source>
</evidence>
<proteinExistence type="predicted"/>
<dbReference type="KEGG" id="aplc:110986991"/>
<organism evidence="11 12">
    <name type="scientific">Acanthaster planci</name>
    <name type="common">Crown-of-thorns starfish</name>
    <dbReference type="NCBI Taxonomy" id="133434"/>
    <lineage>
        <taxon>Eukaryota</taxon>
        <taxon>Metazoa</taxon>
        <taxon>Echinodermata</taxon>
        <taxon>Eleutherozoa</taxon>
        <taxon>Asterozoa</taxon>
        <taxon>Asteroidea</taxon>
        <taxon>Valvatacea</taxon>
        <taxon>Valvatida</taxon>
        <taxon>Acanthasteridae</taxon>
        <taxon>Acanthaster</taxon>
    </lineage>
</organism>
<dbReference type="GeneID" id="110986991"/>
<evidence type="ECO:0000313" key="11">
    <source>
        <dbReference type="Proteomes" id="UP000694845"/>
    </source>
</evidence>
<name>A0A8B7ZJJ7_ACAPL</name>
<gene>
    <name evidence="12" type="primary">LOC110986991</name>
</gene>
<dbReference type="PANTHER" id="PTHR46255">
    <property type="entry name" value="SHORT STATURE HOMEOBOX"/>
    <property type="match status" value="1"/>
</dbReference>
<feature type="domain" description="OAR" evidence="10">
    <location>
        <begin position="294"/>
        <end position="307"/>
    </location>
</feature>
<evidence type="ECO:0000256" key="4">
    <source>
        <dbReference type="ARBA" id="ARBA00023155"/>
    </source>
</evidence>
<feature type="compositionally biased region" description="Acidic residues" evidence="8">
    <location>
        <begin position="73"/>
        <end position="86"/>
    </location>
</feature>
<evidence type="ECO:0000256" key="8">
    <source>
        <dbReference type="SAM" id="MobiDB-lite"/>
    </source>
</evidence>
<dbReference type="SUPFAM" id="SSF46689">
    <property type="entry name" value="Homeodomain-like"/>
    <property type="match status" value="1"/>
</dbReference>
<dbReference type="Proteomes" id="UP000694845">
    <property type="component" value="Unplaced"/>
</dbReference>
<feature type="domain" description="Homeobox" evidence="9">
    <location>
        <begin position="136"/>
        <end position="196"/>
    </location>
</feature>
<evidence type="ECO:0000256" key="1">
    <source>
        <dbReference type="ARBA" id="ARBA00004123"/>
    </source>
</evidence>
<dbReference type="InterPro" id="IPR001356">
    <property type="entry name" value="HD"/>
</dbReference>
<feature type="compositionally biased region" description="Basic residues" evidence="8">
    <location>
        <begin position="31"/>
        <end position="46"/>
    </location>
</feature>
<evidence type="ECO:0000313" key="12">
    <source>
        <dbReference type="RefSeq" id="XP_022105055.1"/>
    </source>
</evidence>
<dbReference type="AlphaFoldDB" id="A0A8B7ZJJ7"/>
<dbReference type="GO" id="GO:0000981">
    <property type="term" value="F:DNA-binding transcription factor activity, RNA polymerase II-specific"/>
    <property type="evidence" value="ECO:0007669"/>
    <property type="project" value="InterPro"/>
</dbReference>
<evidence type="ECO:0000256" key="5">
    <source>
        <dbReference type="ARBA" id="ARBA00023242"/>
    </source>
</evidence>
<evidence type="ECO:0000259" key="9">
    <source>
        <dbReference type="PROSITE" id="PS50071"/>
    </source>
</evidence>
<evidence type="ECO:0000259" key="10">
    <source>
        <dbReference type="PROSITE" id="PS50803"/>
    </source>
</evidence>
<dbReference type="InterPro" id="IPR009057">
    <property type="entry name" value="Homeodomain-like_sf"/>
</dbReference>
<dbReference type="PRINTS" id="PR00031">
    <property type="entry name" value="HTHREPRESSR"/>
</dbReference>
<dbReference type="InterPro" id="IPR000047">
    <property type="entry name" value="HTH_motif"/>
</dbReference>
<dbReference type="GO" id="GO:0005634">
    <property type="term" value="C:nucleus"/>
    <property type="evidence" value="ECO:0007669"/>
    <property type="project" value="UniProtKB-SubCell"/>
</dbReference>
<dbReference type="Pfam" id="PF00046">
    <property type="entry name" value="Homeodomain"/>
    <property type="match status" value="1"/>
</dbReference>
<dbReference type="OrthoDB" id="6159439at2759"/>
<keyword evidence="5 6" id="KW-0539">Nucleus</keyword>
<feature type="region of interest" description="Disordered" evidence="8">
    <location>
        <begin position="1"/>
        <end position="142"/>
    </location>
</feature>
<feature type="compositionally biased region" description="Basic and acidic residues" evidence="8">
    <location>
        <begin position="100"/>
        <end position="116"/>
    </location>
</feature>
<protein>
    <submittedName>
        <fullName evidence="12">Short stature homeobox protein 2-like</fullName>
    </submittedName>
</protein>
<dbReference type="CDD" id="cd00086">
    <property type="entry name" value="homeodomain"/>
    <property type="match status" value="1"/>
</dbReference>
<sequence length="318" mass="35017">MTLFGPGDSDLARDRLALFKRGTPHLSKPSSAKRPKSTTEKKKHGSKSPWEDVSKVSEPQQITEDAISPVGHEDEDVDMDTDPDEDLALHEDADIAAAEQEDRAGVPSRQPREPKETVSGSPSPVQGLMASHPSKLKQRRSRTNFTVEQLGELEKLFDETHYPDAFMREELSRKLGLSEARVQVWFQNRRAKCRKQEHLGGKGTPIGASSNVDTCRVAPYLSMGSLRMPFDRVQEQLQLNLTTTVTAAPSVPRPLPSIFTHAPSLMMFPPPAYAFPLATLMSSMIRPGGGSKTSSIADLRMKARQHAAALGLHSFLSQ</sequence>
<dbReference type="PANTHER" id="PTHR46255:SF3">
    <property type="entry name" value="HOMEOBOX DOMAIN-CONTAINING PROTEIN"/>
    <property type="match status" value="1"/>
</dbReference>